<evidence type="ECO:0000256" key="6">
    <source>
        <dbReference type="ARBA" id="ARBA00022989"/>
    </source>
</evidence>
<evidence type="ECO:0000256" key="8">
    <source>
        <dbReference type="RuleBase" id="RU366017"/>
    </source>
</evidence>
<feature type="compositionally biased region" description="Polar residues" evidence="9">
    <location>
        <begin position="502"/>
        <end position="514"/>
    </location>
</feature>
<dbReference type="PANTHER" id="PTHR21461">
    <property type="entry name" value="GLYCOSYLTRANSFERASE FAMILY 92 PROTEIN"/>
    <property type="match status" value="1"/>
</dbReference>
<evidence type="ECO:0000256" key="2">
    <source>
        <dbReference type="ARBA" id="ARBA00007647"/>
    </source>
</evidence>
<feature type="transmembrane region" description="Helical" evidence="8">
    <location>
        <begin position="32"/>
        <end position="49"/>
    </location>
</feature>
<reference evidence="10 11" key="1">
    <citation type="journal article" date="2022" name="Nat. Ecol. Evol.">
        <title>A masculinizing supergene underlies an exaggerated male reproductive morph in a spider.</title>
        <authorList>
            <person name="Hendrickx F."/>
            <person name="De Corte Z."/>
            <person name="Sonet G."/>
            <person name="Van Belleghem S.M."/>
            <person name="Kostlbacher S."/>
            <person name="Vangestel C."/>
        </authorList>
    </citation>
    <scope>NUCLEOTIDE SEQUENCE [LARGE SCALE GENOMIC DNA]</scope>
    <source>
        <strain evidence="10">W744_W776</strain>
    </source>
</reference>
<evidence type="ECO:0000313" key="10">
    <source>
        <dbReference type="EMBL" id="KAG8190227.1"/>
    </source>
</evidence>
<evidence type="ECO:0000256" key="3">
    <source>
        <dbReference type="ARBA" id="ARBA00022676"/>
    </source>
</evidence>
<dbReference type="GO" id="GO:0005737">
    <property type="term" value="C:cytoplasm"/>
    <property type="evidence" value="ECO:0007669"/>
    <property type="project" value="TreeGrafter"/>
</dbReference>
<evidence type="ECO:0000256" key="1">
    <source>
        <dbReference type="ARBA" id="ARBA00004167"/>
    </source>
</evidence>
<dbReference type="Proteomes" id="UP000827092">
    <property type="component" value="Unassembled WGS sequence"/>
</dbReference>
<evidence type="ECO:0000256" key="4">
    <source>
        <dbReference type="ARBA" id="ARBA00022679"/>
    </source>
</evidence>
<keyword evidence="11" id="KW-1185">Reference proteome</keyword>
<sequence>MQKASVDIKMLPQSSLGRTSSHSKFFKIPQCLFSRITFVSCFVAVTFLVCLTQEFTYILNYHSYVTTDTLENLKHSFSGNFTKSANKIPTMTSVPRSTGSSIFYSDQSEYSFDDWRKVTNDIYVYSAYWDGRLSNKSLVRIIAGVKIPNVNLRNLKCLMSFNSSIKSHEEITATHDFFLDDHNKSSRAAFIMCSMQGDIPPSLVALVSGQWNESWHEQPRWLKVHRLNNSNIQFDVGVCVRPMFNYSDTFRIVEFVAFYEALGVERFIFYKYDALPEVNEVIEYLQSNNYSIDWYPWNLPSDIGDMWALGQVANMNDCIYRHMGIGSYIAVVDFDEFITPRHSMTIPELLIAQDLPWKNSGSFVMRSCVFCLEYEMDSLPESIPKFITQTHIRRENKVWPFHHRSKYIVKPNLIISIGIHYVKEHMPEVSECLVKPSQVLVHHYRAELCGNKGRDLPNGEIDSVSRNSKVLVSSLEALQTQSVFLSNQIKRSDKTSPGAGGSSVSTFKSQSFPASGNDGERSSRGKSAASLKARSRDYSPTGNIGD</sequence>
<name>A0AAV6V0G8_9ARAC</name>
<comment type="similarity">
    <text evidence="2 8">Belongs to the glycosyltransferase 92 family.</text>
</comment>
<dbReference type="GO" id="GO:0016020">
    <property type="term" value="C:membrane"/>
    <property type="evidence" value="ECO:0007669"/>
    <property type="project" value="UniProtKB-SubCell"/>
</dbReference>
<feature type="region of interest" description="Disordered" evidence="9">
    <location>
        <begin position="489"/>
        <end position="546"/>
    </location>
</feature>
<accession>A0AAV6V0G8</accession>
<evidence type="ECO:0000313" key="11">
    <source>
        <dbReference type="Proteomes" id="UP000827092"/>
    </source>
</evidence>
<dbReference type="PANTHER" id="PTHR21461:SF69">
    <property type="entry name" value="GLYCOSYLTRANSFERASE FAMILY 92 PROTEIN"/>
    <property type="match status" value="1"/>
</dbReference>
<keyword evidence="3 8" id="KW-0328">Glycosyltransferase</keyword>
<organism evidence="10 11">
    <name type="scientific">Oedothorax gibbosus</name>
    <dbReference type="NCBI Taxonomy" id="931172"/>
    <lineage>
        <taxon>Eukaryota</taxon>
        <taxon>Metazoa</taxon>
        <taxon>Ecdysozoa</taxon>
        <taxon>Arthropoda</taxon>
        <taxon>Chelicerata</taxon>
        <taxon>Arachnida</taxon>
        <taxon>Araneae</taxon>
        <taxon>Araneomorphae</taxon>
        <taxon>Entelegynae</taxon>
        <taxon>Araneoidea</taxon>
        <taxon>Linyphiidae</taxon>
        <taxon>Erigoninae</taxon>
        <taxon>Oedothorax</taxon>
    </lineage>
</organism>
<evidence type="ECO:0000256" key="9">
    <source>
        <dbReference type="SAM" id="MobiDB-lite"/>
    </source>
</evidence>
<dbReference type="EC" id="2.4.1.-" evidence="8"/>
<proteinExistence type="inferred from homology"/>
<keyword evidence="5 8" id="KW-0812">Transmembrane</keyword>
<dbReference type="AlphaFoldDB" id="A0AAV6V0G8"/>
<keyword evidence="4 8" id="KW-0808">Transferase</keyword>
<dbReference type="Pfam" id="PF01697">
    <property type="entry name" value="Glyco_transf_92"/>
    <property type="match status" value="1"/>
</dbReference>
<dbReference type="InterPro" id="IPR008166">
    <property type="entry name" value="Glyco_transf_92"/>
</dbReference>
<gene>
    <name evidence="10" type="ORF">JTE90_011948</name>
</gene>
<protein>
    <recommendedName>
        <fullName evidence="8">Glycosyltransferase family 92 protein</fullName>
        <ecNumber evidence="8">2.4.1.-</ecNumber>
    </recommendedName>
</protein>
<comment type="subcellular location">
    <subcellularLocation>
        <location evidence="1">Membrane</location>
        <topology evidence="1">Single-pass membrane protein</topology>
    </subcellularLocation>
</comment>
<evidence type="ECO:0000256" key="7">
    <source>
        <dbReference type="ARBA" id="ARBA00023136"/>
    </source>
</evidence>
<comment type="caution">
    <text evidence="10">The sequence shown here is derived from an EMBL/GenBank/DDBJ whole genome shotgun (WGS) entry which is preliminary data.</text>
</comment>
<dbReference type="EMBL" id="JAFNEN010000191">
    <property type="protein sequence ID" value="KAG8190227.1"/>
    <property type="molecule type" value="Genomic_DNA"/>
</dbReference>
<keyword evidence="7 8" id="KW-0472">Membrane</keyword>
<dbReference type="GO" id="GO:0016757">
    <property type="term" value="F:glycosyltransferase activity"/>
    <property type="evidence" value="ECO:0007669"/>
    <property type="project" value="UniProtKB-UniRule"/>
</dbReference>
<evidence type="ECO:0000256" key="5">
    <source>
        <dbReference type="ARBA" id="ARBA00022692"/>
    </source>
</evidence>
<keyword evidence="6 8" id="KW-1133">Transmembrane helix</keyword>